<gene>
    <name evidence="1" type="ORF">UFOVP620_58</name>
</gene>
<name>A0A6J5N4A8_9CAUD</name>
<proteinExistence type="predicted"/>
<accession>A0A6J5N4A8</accession>
<evidence type="ECO:0000313" key="1">
    <source>
        <dbReference type="EMBL" id="CAB4153227.1"/>
    </source>
</evidence>
<sequence>MGSPNATVDQNLLPVQAYFDVYGNFQTFIGQGQPFYAIINPSQSGLNITNSTINSTTIGATTPSTGIFTNIGTTTGTISTTPSANADIANKFYVDTVAQGLGPKAACAVGTTVNITLSGLQSIDGYTILSGDRVLVKNQGSSQFNGIYNASASTWTRAVDMDVWSEVSGAYTVLLNGTQANTGWVCTASATGTINVTAMPWVQFSVVNTYYAGTGLTLSSSTFSITNTGVTASTYGSASIVPVIAVNAQGQITSATNTNISIAPSQINATIPNSGLTNSSISINGNSVSLGGSTTVSASTTNALTISTGLSGTSFNGSTPVTIAIDSTVVTLTGLQVLTNKTLTSPVIGTIVNTGTLTLPTSTDTLIGRDTSDILTNKTIASGSNTITGLVNANLSGTAGITNANLQNSSITINGSAVSLGGSTTVTGNTPNALTMNNSGTGATSGTTFNGSAAQTISYNTIGASPLAGSSSLVTVGTIASGTWNGGIIGLAYGGTNANLTASAGSVPYSTASALALTAVGSTGQVLTSQGTSAPIWANNSATISVTDDTSSATVEYPTMARITTGNINSIYTSSTKLSFVSSTGTLSATVFSGGATITSGTINNTTVGATTAATGRFSTLYIAP</sequence>
<organism evidence="1">
    <name type="scientific">uncultured Caudovirales phage</name>
    <dbReference type="NCBI Taxonomy" id="2100421"/>
    <lineage>
        <taxon>Viruses</taxon>
        <taxon>Duplodnaviria</taxon>
        <taxon>Heunggongvirae</taxon>
        <taxon>Uroviricota</taxon>
        <taxon>Caudoviricetes</taxon>
        <taxon>Peduoviridae</taxon>
        <taxon>Maltschvirus</taxon>
        <taxon>Maltschvirus maltsch</taxon>
    </lineage>
</organism>
<reference evidence="1" key="1">
    <citation type="submission" date="2020-04" db="EMBL/GenBank/DDBJ databases">
        <authorList>
            <person name="Chiriac C."/>
            <person name="Salcher M."/>
            <person name="Ghai R."/>
            <person name="Kavagutti S V."/>
        </authorList>
    </citation>
    <scope>NUCLEOTIDE SEQUENCE</scope>
</reference>
<protein>
    <submittedName>
        <fullName evidence="1">Uncharacterized protein</fullName>
    </submittedName>
</protein>
<dbReference type="EMBL" id="LR796576">
    <property type="protein sequence ID" value="CAB4153227.1"/>
    <property type="molecule type" value="Genomic_DNA"/>
</dbReference>